<reference evidence="3 4" key="1">
    <citation type="submission" date="2011-08" db="EMBL/GenBank/DDBJ databases">
        <title>The Genome Sequence of Clostridium hathewayi WAL-18680.</title>
        <authorList>
            <consortium name="The Broad Institute Genome Sequencing Platform"/>
            <person name="Earl A."/>
            <person name="Ward D."/>
            <person name="Feldgarden M."/>
            <person name="Gevers D."/>
            <person name="Finegold S.M."/>
            <person name="Summanen P.H."/>
            <person name="Molitoris D.R."/>
            <person name="Song M."/>
            <person name="Daigneault M."/>
            <person name="Allen-Vercoe E."/>
            <person name="Young S.K."/>
            <person name="Zeng Q."/>
            <person name="Gargeya S."/>
            <person name="Fitzgerald M."/>
            <person name="Haas B."/>
            <person name="Abouelleil A."/>
            <person name="Alvarado L."/>
            <person name="Arachchi H.M."/>
            <person name="Berlin A."/>
            <person name="Brown A."/>
            <person name="Chapman S.B."/>
            <person name="Chen Z."/>
            <person name="Dunbar C."/>
            <person name="Freedman E."/>
            <person name="Gearin G."/>
            <person name="Gellesch M."/>
            <person name="Goldberg J."/>
            <person name="Griggs A."/>
            <person name="Gujja S."/>
            <person name="Heiman D."/>
            <person name="Howarth C."/>
            <person name="Larson L."/>
            <person name="Lui A."/>
            <person name="MacDonald P.J.P."/>
            <person name="Montmayeur A."/>
            <person name="Murphy C."/>
            <person name="Neiman D."/>
            <person name="Pearson M."/>
            <person name="Priest M."/>
            <person name="Roberts A."/>
            <person name="Saif S."/>
            <person name="Shea T."/>
            <person name="Shenoy N."/>
            <person name="Sisk P."/>
            <person name="Stolte C."/>
            <person name="Sykes S."/>
            <person name="Wortman J."/>
            <person name="Nusbaum C."/>
            <person name="Birren B."/>
        </authorList>
    </citation>
    <scope>NUCLEOTIDE SEQUENCE [LARGE SCALE GENOMIC DNA]</scope>
    <source>
        <strain evidence="3 4">WAL-18680</strain>
    </source>
</reference>
<keyword evidence="4" id="KW-1185">Reference proteome</keyword>
<dbReference type="HOGENOM" id="CLU_023194_7_0_9"/>
<dbReference type="Gene3D" id="3.40.50.720">
    <property type="entry name" value="NAD(P)-binding Rossmann-like Domain"/>
    <property type="match status" value="1"/>
</dbReference>
<dbReference type="AlphaFoldDB" id="G5IDS1"/>
<dbReference type="SUPFAM" id="SSF55347">
    <property type="entry name" value="Glyceraldehyde-3-phosphate dehydrogenase-like, C-terminal domain"/>
    <property type="match status" value="1"/>
</dbReference>
<evidence type="ECO:0000313" key="3">
    <source>
        <dbReference type="EMBL" id="EHI60379.1"/>
    </source>
</evidence>
<sequence length="320" mass="35216">MKIGVVGNGMIVKRFLEDLKQVEGASAEAICVRSQSREKGEQLAAAYEIGKVYTDYPECLRDGSLDAVYIGIINSEHYEYVKLALEAGKHVICEKPFTVEAWEARELAKLAREKGLFLWEAFKIAYSPVFQSVKEHLTEIGAVKLVQCNYSRVSSRYADYLEGRVLPAFDPELSGGCMYDINLYNLHFTVGLFGRPNALHYYANKGYNGIDTSGVVVMEYDGFQAVLTGSKDSSSPCGCVIQGEQGYIRTEGPASAASSAEINLGNGPVPIAQDEENGTLAGETRAFVAQYENGDYESCYQMLEHSVLVMELLEAAVKDR</sequence>
<name>G5IDS1_9FIRM</name>
<accession>G5IDS1</accession>
<dbReference type="InterPro" id="IPR000683">
    <property type="entry name" value="Gfo/Idh/MocA-like_OxRdtase_N"/>
</dbReference>
<dbReference type="Pfam" id="PF01408">
    <property type="entry name" value="GFO_IDH_MocA"/>
    <property type="match status" value="1"/>
</dbReference>
<dbReference type="RefSeq" id="WP_006779659.1">
    <property type="nucleotide sequence ID" value="NZ_CP040506.1"/>
</dbReference>
<dbReference type="PANTHER" id="PTHR43054:SF1">
    <property type="entry name" value="SCYLLO-INOSITOL 2-DEHYDROGENASE (NADP(+)) IOLU"/>
    <property type="match status" value="1"/>
</dbReference>
<evidence type="ECO:0000259" key="1">
    <source>
        <dbReference type="Pfam" id="PF01408"/>
    </source>
</evidence>
<protein>
    <submittedName>
        <fullName evidence="3">Uncharacterized protein</fullName>
    </submittedName>
</protein>
<gene>
    <name evidence="3" type="ORF">HMPREF9473_01676</name>
</gene>
<feature type="domain" description="GFO/IDH/MocA-like oxidoreductase" evidence="2">
    <location>
        <begin position="139"/>
        <end position="249"/>
    </location>
</feature>
<dbReference type="Gene3D" id="3.30.360.10">
    <property type="entry name" value="Dihydrodipicolinate Reductase, domain 2"/>
    <property type="match status" value="1"/>
</dbReference>
<feature type="domain" description="Gfo/Idh/MocA-like oxidoreductase N-terminal" evidence="1">
    <location>
        <begin position="1"/>
        <end position="120"/>
    </location>
</feature>
<evidence type="ECO:0000313" key="4">
    <source>
        <dbReference type="Proteomes" id="UP000005384"/>
    </source>
</evidence>
<proteinExistence type="predicted"/>
<dbReference type="PATRIC" id="fig|742737.3.peg.1698"/>
<dbReference type="PANTHER" id="PTHR43054">
    <property type="match status" value="1"/>
</dbReference>
<dbReference type="OrthoDB" id="9783105at2"/>
<organism evidence="3 4">
    <name type="scientific">Hungatella hathewayi WAL-18680</name>
    <dbReference type="NCBI Taxonomy" id="742737"/>
    <lineage>
        <taxon>Bacteria</taxon>
        <taxon>Bacillati</taxon>
        <taxon>Bacillota</taxon>
        <taxon>Clostridia</taxon>
        <taxon>Lachnospirales</taxon>
        <taxon>Lachnospiraceae</taxon>
        <taxon>Hungatella</taxon>
    </lineage>
</organism>
<comment type="caution">
    <text evidence="3">The sequence shown here is derived from an EMBL/GenBank/DDBJ whole genome shotgun (WGS) entry which is preliminary data.</text>
</comment>
<dbReference type="SUPFAM" id="SSF51735">
    <property type="entry name" value="NAD(P)-binding Rossmann-fold domains"/>
    <property type="match status" value="1"/>
</dbReference>
<dbReference type="Pfam" id="PF22725">
    <property type="entry name" value="GFO_IDH_MocA_C3"/>
    <property type="match status" value="1"/>
</dbReference>
<dbReference type="GO" id="GO:0000166">
    <property type="term" value="F:nucleotide binding"/>
    <property type="evidence" value="ECO:0007669"/>
    <property type="project" value="InterPro"/>
</dbReference>
<dbReference type="InterPro" id="IPR036291">
    <property type="entry name" value="NAD(P)-bd_dom_sf"/>
</dbReference>
<dbReference type="Proteomes" id="UP000005384">
    <property type="component" value="Unassembled WGS sequence"/>
</dbReference>
<dbReference type="InterPro" id="IPR055170">
    <property type="entry name" value="GFO_IDH_MocA-like_dom"/>
</dbReference>
<evidence type="ECO:0000259" key="2">
    <source>
        <dbReference type="Pfam" id="PF22725"/>
    </source>
</evidence>
<dbReference type="EMBL" id="ADLN01000026">
    <property type="protein sequence ID" value="EHI60379.1"/>
    <property type="molecule type" value="Genomic_DNA"/>
</dbReference>